<dbReference type="PANTHER" id="PTHR46310:SF7">
    <property type="entry name" value="AMIDASE 1"/>
    <property type="match status" value="1"/>
</dbReference>
<proteinExistence type="predicted"/>
<evidence type="ECO:0000259" key="1">
    <source>
        <dbReference type="Pfam" id="PF01425"/>
    </source>
</evidence>
<evidence type="ECO:0000313" key="2">
    <source>
        <dbReference type="EMBL" id="OIW32128.1"/>
    </source>
</evidence>
<evidence type="ECO:0000313" key="3">
    <source>
        <dbReference type="Proteomes" id="UP000182658"/>
    </source>
</evidence>
<keyword evidence="3" id="KW-1185">Reference proteome</keyword>
<gene>
    <name evidence="2" type="ORF">CONLIGDRAFT_652932</name>
</gene>
<reference evidence="2 3" key="1">
    <citation type="submission" date="2016-10" db="EMBL/GenBank/DDBJ databases">
        <title>Draft genome sequence of Coniochaeta ligniaria NRRL30616, a lignocellulolytic fungus for bioabatement of inhibitors in plant biomass hydrolysates.</title>
        <authorList>
            <consortium name="DOE Joint Genome Institute"/>
            <person name="Jimenez D.J."/>
            <person name="Hector R.E."/>
            <person name="Riley R."/>
            <person name="Sun H."/>
            <person name="Grigoriev I.V."/>
            <person name="Van Elsas J.D."/>
            <person name="Nichols N.N."/>
        </authorList>
    </citation>
    <scope>NUCLEOTIDE SEQUENCE [LARGE SCALE GENOMIC DNA]</scope>
    <source>
        <strain evidence="2 3">NRRL 30616</strain>
    </source>
</reference>
<name>A0A1J7JQB0_9PEZI</name>
<dbReference type="SUPFAM" id="SSF75304">
    <property type="entry name" value="Amidase signature (AS) enzymes"/>
    <property type="match status" value="1"/>
</dbReference>
<dbReference type="Gene3D" id="3.90.1300.10">
    <property type="entry name" value="Amidase signature (AS) domain"/>
    <property type="match status" value="1"/>
</dbReference>
<dbReference type="STRING" id="1408157.A0A1J7JQB0"/>
<dbReference type="InterPro" id="IPR023631">
    <property type="entry name" value="Amidase_dom"/>
</dbReference>
<dbReference type="EMBL" id="KV875095">
    <property type="protein sequence ID" value="OIW32128.1"/>
    <property type="molecule type" value="Genomic_DNA"/>
</dbReference>
<dbReference type="InParanoid" id="A0A1J7JQB0"/>
<organism evidence="2 3">
    <name type="scientific">Coniochaeta ligniaria NRRL 30616</name>
    <dbReference type="NCBI Taxonomy" id="1408157"/>
    <lineage>
        <taxon>Eukaryota</taxon>
        <taxon>Fungi</taxon>
        <taxon>Dikarya</taxon>
        <taxon>Ascomycota</taxon>
        <taxon>Pezizomycotina</taxon>
        <taxon>Sordariomycetes</taxon>
        <taxon>Sordariomycetidae</taxon>
        <taxon>Coniochaetales</taxon>
        <taxon>Coniochaetaceae</taxon>
        <taxon>Coniochaeta</taxon>
    </lineage>
</organism>
<dbReference type="Proteomes" id="UP000182658">
    <property type="component" value="Unassembled WGS sequence"/>
</dbReference>
<dbReference type="AlphaFoldDB" id="A0A1J7JQB0"/>
<dbReference type="Pfam" id="PF01425">
    <property type="entry name" value="Amidase"/>
    <property type="match status" value="1"/>
</dbReference>
<dbReference type="PANTHER" id="PTHR46310">
    <property type="entry name" value="AMIDASE 1"/>
    <property type="match status" value="1"/>
</dbReference>
<protein>
    <submittedName>
        <fullName evidence="2">Amidase signature enzyme</fullName>
    </submittedName>
</protein>
<dbReference type="OrthoDB" id="5423360at2759"/>
<sequence length="544" mass="60714">MEECDVYQKRYFLEGMILTNVQRGQTLAADFYDYLRARGNKWLDVRDEKDLGEQLAPGPYLYYNKTLKPICRLYDDKQRTFLTALKPQLVWRRHAKFSQLKAGGTSYDCLAVAVPARSPENVNGARRRLRVAVKDLYAVKGLKTSLNNLSYYGISKNAYSSAAVVDSLARDGAHILGLTKLSSMIAREEPMDAVDFHTAFNPRGDGYQSPAGSSSGSAAAVASYDWLDCALGTDTSGSGRRPAMVNGVWEFRPSHDLVNLSGMTLTYPRFDTPCVFSREFKHLGTVARSWIPAGPVARATDQLYEVIYLNDYLPVDNPAQMKLIDGFVDDMRIHLGAVVTKLSIRQAWKDRHPAGLPESIDDYLKDVITQTYYHVFYDSTVDFREDAEDHGGTPPYVIPFVQRRWDKGAAVTRAQYEEATTKMSVYEDWLLDTLFLGRRTQALVILPVGNATPNYRDTPSPSPEDQSALDELFLQPILGSPDVVVPIGDVPYISRITHKVEYLPVVANVVGAPGTDFQLLQAVENVLKLAKRPTSVATGPRMFP</sequence>
<dbReference type="InterPro" id="IPR036928">
    <property type="entry name" value="AS_sf"/>
</dbReference>
<feature type="domain" description="Amidase" evidence="1">
    <location>
        <begin position="131"/>
        <end position="279"/>
    </location>
</feature>
<accession>A0A1J7JQB0</accession>